<proteinExistence type="predicted"/>
<dbReference type="Gene3D" id="2.60.40.10">
    <property type="entry name" value="Immunoglobulins"/>
    <property type="match status" value="1"/>
</dbReference>
<evidence type="ECO:0000313" key="3">
    <source>
        <dbReference type="Proteomes" id="UP000283077"/>
    </source>
</evidence>
<comment type="caution">
    <text evidence="2">The sequence shown here is derived from an EMBL/GenBank/DDBJ whole genome shotgun (WGS) entry which is preliminary data.</text>
</comment>
<dbReference type="InterPro" id="IPR013783">
    <property type="entry name" value="Ig-like_fold"/>
</dbReference>
<dbReference type="Proteomes" id="UP000283077">
    <property type="component" value="Unassembled WGS sequence"/>
</dbReference>
<dbReference type="PROSITE" id="PS51166">
    <property type="entry name" value="CBM20"/>
    <property type="match status" value="1"/>
</dbReference>
<keyword evidence="3" id="KW-1185">Reference proteome</keyword>
<dbReference type="GO" id="GO:2001070">
    <property type="term" value="F:starch binding"/>
    <property type="evidence" value="ECO:0007669"/>
    <property type="project" value="InterPro"/>
</dbReference>
<dbReference type="RefSeq" id="WP_127698824.1">
    <property type="nucleotide sequence ID" value="NZ_SACS01000008.1"/>
</dbReference>
<feature type="domain" description="CBM20" evidence="1">
    <location>
        <begin position="8"/>
        <end position="100"/>
    </location>
</feature>
<dbReference type="EMBL" id="SACS01000008">
    <property type="protein sequence ID" value="RVU37670.1"/>
    <property type="molecule type" value="Genomic_DNA"/>
</dbReference>
<dbReference type="OrthoDB" id="5451596at2"/>
<evidence type="ECO:0000313" key="2">
    <source>
        <dbReference type="EMBL" id="RVU37670.1"/>
    </source>
</evidence>
<sequence>MSISKQYLKTKPACKVTFIVPAEQAQAAGSVAVLGEFNNWEAAVMKKQKNGDFSTTLTLPTDQQFEFRYLIDGAQWQNDAEADGFVPSPVSYDQNSVLRV</sequence>
<reference evidence="2 3" key="1">
    <citation type="submission" date="2019-01" db="EMBL/GenBank/DDBJ databases">
        <authorList>
            <person name="Chen W.-M."/>
        </authorList>
    </citation>
    <scope>NUCLEOTIDE SEQUENCE [LARGE SCALE GENOMIC DNA]</scope>
    <source>
        <strain evidence="2 3">KYPC3</strain>
    </source>
</reference>
<dbReference type="InterPro" id="IPR032640">
    <property type="entry name" value="AMPK1_CBM"/>
</dbReference>
<dbReference type="CDD" id="cd07184">
    <property type="entry name" value="E_set_Isoamylase_like_N"/>
    <property type="match status" value="1"/>
</dbReference>
<protein>
    <submittedName>
        <fullName evidence="2">Glycoside hydrolase</fullName>
    </submittedName>
</protein>
<evidence type="ECO:0000259" key="1">
    <source>
        <dbReference type="PROSITE" id="PS51166"/>
    </source>
</evidence>
<dbReference type="Pfam" id="PF16561">
    <property type="entry name" value="AMPK1_CBM"/>
    <property type="match status" value="1"/>
</dbReference>
<gene>
    <name evidence="2" type="ORF">EOE67_09345</name>
</gene>
<dbReference type="AlphaFoldDB" id="A0A437QT52"/>
<dbReference type="InterPro" id="IPR002044">
    <property type="entry name" value="CBM20"/>
</dbReference>
<organism evidence="2 3">
    <name type="scientific">Rheinheimera riviphila</name>
    <dbReference type="NCBI Taxonomy" id="1834037"/>
    <lineage>
        <taxon>Bacteria</taxon>
        <taxon>Pseudomonadati</taxon>
        <taxon>Pseudomonadota</taxon>
        <taxon>Gammaproteobacteria</taxon>
        <taxon>Chromatiales</taxon>
        <taxon>Chromatiaceae</taxon>
        <taxon>Rheinheimera</taxon>
    </lineage>
</organism>
<dbReference type="InterPro" id="IPR014756">
    <property type="entry name" value="Ig_E-set"/>
</dbReference>
<dbReference type="GO" id="GO:0016787">
    <property type="term" value="F:hydrolase activity"/>
    <property type="evidence" value="ECO:0007669"/>
    <property type="project" value="UniProtKB-KW"/>
</dbReference>
<keyword evidence="2" id="KW-0378">Hydrolase</keyword>
<accession>A0A437QT52</accession>
<dbReference type="SUPFAM" id="SSF81296">
    <property type="entry name" value="E set domains"/>
    <property type="match status" value="1"/>
</dbReference>
<name>A0A437QT52_9GAMM</name>